<evidence type="ECO:0000313" key="2">
    <source>
        <dbReference type="Proteomes" id="UP001500449"/>
    </source>
</evidence>
<gene>
    <name evidence="1" type="ORF">GCM10009836_61620</name>
</gene>
<comment type="caution">
    <text evidence="1">The sequence shown here is derived from an EMBL/GenBank/DDBJ whole genome shotgun (WGS) entry which is preliminary data.</text>
</comment>
<proteinExistence type="predicted"/>
<dbReference type="EMBL" id="BAAAQK010000025">
    <property type="protein sequence ID" value="GAA1872382.1"/>
    <property type="molecule type" value="Genomic_DNA"/>
</dbReference>
<keyword evidence="2" id="KW-1185">Reference proteome</keyword>
<organism evidence="1 2">
    <name type="scientific">Pseudonocardia ailaonensis</name>
    <dbReference type="NCBI Taxonomy" id="367279"/>
    <lineage>
        <taxon>Bacteria</taxon>
        <taxon>Bacillati</taxon>
        <taxon>Actinomycetota</taxon>
        <taxon>Actinomycetes</taxon>
        <taxon>Pseudonocardiales</taxon>
        <taxon>Pseudonocardiaceae</taxon>
        <taxon>Pseudonocardia</taxon>
    </lineage>
</organism>
<accession>A0ABN2NLR7</accession>
<name>A0ABN2NLR7_9PSEU</name>
<evidence type="ECO:0008006" key="3">
    <source>
        <dbReference type="Google" id="ProtNLM"/>
    </source>
</evidence>
<protein>
    <recommendedName>
        <fullName evidence="3">DUF2695 domain-containing protein</fullName>
    </recommendedName>
</protein>
<dbReference type="Proteomes" id="UP001500449">
    <property type="component" value="Unassembled WGS sequence"/>
</dbReference>
<sequence>MPTASADLREPDLWTTRALRPLTRPGLSVPTPSVGAMNHSDLPDDPHSSWAGVLCTALGLPVEHVRLLGRWLAGALDARGCDGSLHKTRRWAHRRGLDPGPVVEGLLALGAPCDCAALDVLARS</sequence>
<dbReference type="InterPro" id="IPR024248">
    <property type="entry name" value="DUF2695"/>
</dbReference>
<evidence type="ECO:0000313" key="1">
    <source>
        <dbReference type="EMBL" id="GAA1872382.1"/>
    </source>
</evidence>
<dbReference type="Pfam" id="PF10905">
    <property type="entry name" value="DUF2695"/>
    <property type="match status" value="1"/>
</dbReference>
<reference evidence="1 2" key="1">
    <citation type="journal article" date="2019" name="Int. J. Syst. Evol. Microbiol.">
        <title>The Global Catalogue of Microorganisms (GCM) 10K type strain sequencing project: providing services to taxonomists for standard genome sequencing and annotation.</title>
        <authorList>
            <consortium name="The Broad Institute Genomics Platform"/>
            <consortium name="The Broad Institute Genome Sequencing Center for Infectious Disease"/>
            <person name="Wu L."/>
            <person name="Ma J."/>
        </authorList>
    </citation>
    <scope>NUCLEOTIDE SEQUENCE [LARGE SCALE GENOMIC DNA]</scope>
    <source>
        <strain evidence="1 2">JCM 16009</strain>
    </source>
</reference>